<dbReference type="EMBL" id="SEYY01011670">
    <property type="protein sequence ID" value="KAB7501120.1"/>
    <property type="molecule type" value="Genomic_DNA"/>
</dbReference>
<gene>
    <name evidence="2" type="ORF">Anas_03359</name>
</gene>
<accession>A0A5N5T7X4</accession>
<evidence type="ECO:0000256" key="1">
    <source>
        <dbReference type="SAM" id="MobiDB-lite"/>
    </source>
</evidence>
<name>A0A5N5T7X4_9CRUS</name>
<keyword evidence="3" id="KW-1185">Reference proteome</keyword>
<evidence type="ECO:0008006" key="4">
    <source>
        <dbReference type="Google" id="ProtNLM"/>
    </source>
</evidence>
<evidence type="ECO:0000313" key="3">
    <source>
        <dbReference type="Proteomes" id="UP000326759"/>
    </source>
</evidence>
<feature type="region of interest" description="Disordered" evidence="1">
    <location>
        <begin position="212"/>
        <end position="232"/>
    </location>
</feature>
<dbReference type="PANTHER" id="PTHR47163:SF2">
    <property type="entry name" value="SI:DKEY-17M8.2"/>
    <property type="match status" value="1"/>
</dbReference>
<dbReference type="AlphaFoldDB" id="A0A5N5T7X4"/>
<dbReference type="InterPro" id="IPR053164">
    <property type="entry name" value="IS1016-like_transposase"/>
</dbReference>
<reference evidence="2 3" key="1">
    <citation type="journal article" date="2019" name="PLoS Biol.">
        <title>Sex chromosomes control vertical transmission of feminizing Wolbachia symbionts in an isopod.</title>
        <authorList>
            <person name="Becking T."/>
            <person name="Chebbi M.A."/>
            <person name="Giraud I."/>
            <person name="Moumen B."/>
            <person name="Laverre T."/>
            <person name="Caubet Y."/>
            <person name="Peccoud J."/>
            <person name="Gilbert C."/>
            <person name="Cordaux R."/>
        </authorList>
    </citation>
    <scope>NUCLEOTIDE SEQUENCE [LARGE SCALE GENOMIC DNA]</scope>
    <source>
        <strain evidence="2">ANa2</strain>
        <tissue evidence="2">Whole body excluding digestive tract and cuticle</tissue>
    </source>
</reference>
<comment type="caution">
    <text evidence="2">The sequence shown here is derived from an EMBL/GenBank/DDBJ whole genome shotgun (WGS) entry which is preliminary data.</text>
</comment>
<evidence type="ECO:0000313" key="2">
    <source>
        <dbReference type="EMBL" id="KAB7501120.1"/>
    </source>
</evidence>
<dbReference type="Proteomes" id="UP000326759">
    <property type="component" value="Unassembled WGS sequence"/>
</dbReference>
<dbReference type="PANTHER" id="PTHR47163">
    <property type="entry name" value="DDE_TNP_IS1595 DOMAIN-CONTAINING PROTEIN"/>
    <property type="match status" value="1"/>
</dbReference>
<dbReference type="OrthoDB" id="6379547at2759"/>
<organism evidence="2 3">
    <name type="scientific">Armadillidium nasatum</name>
    <dbReference type="NCBI Taxonomy" id="96803"/>
    <lineage>
        <taxon>Eukaryota</taxon>
        <taxon>Metazoa</taxon>
        <taxon>Ecdysozoa</taxon>
        <taxon>Arthropoda</taxon>
        <taxon>Crustacea</taxon>
        <taxon>Multicrustacea</taxon>
        <taxon>Malacostraca</taxon>
        <taxon>Eumalacostraca</taxon>
        <taxon>Peracarida</taxon>
        <taxon>Isopoda</taxon>
        <taxon>Oniscidea</taxon>
        <taxon>Crinocheta</taxon>
        <taxon>Armadillidiidae</taxon>
        <taxon>Armadillidium</taxon>
    </lineage>
</organism>
<proteinExistence type="predicted"/>
<protein>
    <recommendedName>
        <fullName evidence="4">ISXO2-like transposase domain-containing protein</fullName>
    </recommendedName>
</protein>
<sequence length="232" mass="26650">MTSSCSIDSKPPVCEDCDNTVTKFTLLSESDENLLQFLYDHRVLPKKKICLECDNEMWLDENNLLFVCRNKCNSSVSQLFGTIFENSNLSLKIISRFVMLWSQIHPPCPILLQHELGMSAATVDYWCNKLREVCLHFIMTNSTPIGGVGKIVEIDEAKIDYKIFDGEQEINGGWIFGGIERQSRKTFLVPVRKKDYATLLPISFGDIERKAVEKKRHRSDKHKKGRKKTKTN</sequence>